<evidence type="ECO:0000313" key="6">
    <source>
        <dbReference type="EMBL" id="KAL3767356.1"/>
    </source>
</evidence>
<keyword evidence="1" id="KW-0346">Stress response</keyword>
<keyword evidence="7" id="KW-1185">Reference proteome</keyword>
<gene>
    <name evidence="6" type="ORF">ACHAWO_007299</name>
</gene>
<dbReference type="InterPro" id="IPR002068">
    <property type="entry name" value="A-crystallin/Hsp20_dom"/>
</dbReference>
<dbReference type="InterPro" id="IPR008978">
    <property type="entry name" value="HSP20-like_chaperone"/>
</dbReference>
<comment type="caution">
    <text evidence="6">The sequence shown here is derived from an EMBL/GenBank/DDBJ whole genome shotgun (WGS) entry which is preliminary data.</text>
</comment>
<dbReference type="Gene3D" id="2.60.40.790">
    <property type="match status" value="1"/>
</dbReference>
<dbReference type="CDD" id="cd06464">
    <property type="entry name" value="ACD_sHsps-like"/>
    <property type="match status" value="1"/>
</dbReference>
<dbReference type="InterPro" id="IPR031107">
    <property type="entry name" value="Small_HSP"/>
</dbReference>
<keyword evidence="4" id="KW-0732">Signal</keyword>
<protein>
    <recommendedName>
        <fullName evidence="5">SHSP domain-containing protein</fullName>
    </recommendedName>
</protein>
<evidence type="ECO:0000256" key="3">
    <source>
        <dbReference type="RuleBase" id="RU003616"/>
    </source>
</evidence>
<sequence>MKMIFLHSKASILAVAFTFVASVQAAYHMTTLSARPTMSLQRMMFPSFNRPSFFARDLAQVMRGFDQMFDPMTMMNSFDDMFYQPLAMQQFMSRPNILDGSAMVTRMPYDIVQDDKQAQIKVKLPDIEASDINLQVDQDKHLLTITGNSKREEENGFIVNTSFERSFTLTPDIDASSISAQFDNGVLLITAPKLDSPMETVRKIDVVDLGKRGDGSHEATQVLPREEVKAEADETVIDLDVQQ</sequence>
<dbReference type="PANTHER" id="PTHR11527">
    <property type="entry name" value="HEAT-SHOCK PROTEIN 20 FAMILY MEMBER"/>
    <property type="match status" value="1"/>
</dbReference>
<evidence type="ECO:0000256" key="1">
    <source>
        <dbReference type="ARBA" id="ARBA00023016"/>
    </source>
</evidence>
<dbReference type="Pfam" id="PF00011">
    <property type="entry name" value="HSP20"/>
    <property type="match status" value="1"/>
</dbReference>
<dbReference type="PROSITE" id="PS01031">
    <property type="entry name" value="SHSP"/>
    <property type="match status" value="1"/>
</dbReference>
<evidence type="ECO:0000259" key="5">
    <source>
        <dbReference type="PROSITE" id="PS01031"/>
    </source>
</evidence>
<feature type="signal peptide" evidence="4">
    <location>
        <begin position="1"/>
        <end position="25"/>
    </location>
</feature>
<feature type="domain" description="SHSP" evidence="5">
    <location>
        <begin position="100"/>
        <end position="210"/>
    </location>
</feature>
<comment type="similarity">
    <text evidence="2 3">Belongs to the small heat shock protein (HSP20) family.</text>
</comment>
<dbReference type="Proteomes" id="UP001530400">
    <property type="component" value="Unassembled WGS sequence"/>
</dbReference>
<feature type="chain" id="PRO_5044814496" description="SHSP domain-containing protein" evidence="4">
    <location>
        <begin position="26"/>
        <end position="243"/>
    </location>
</feature>
<proteinExistence type="inferred from homology"/>
<reference evidence="6 7" key="1">
    <citation type="submission" date="2024-10" db="EMBL/GenBank/DDBJ databases">
        <title>Updated reference genomes for cyclostephanoid diatoms.</title>
        <authorList>
            <person name="Roberts W.R."/>
            <person name="Alverson A.J."/>
        </authorList>
    </citation>
    <scope>NUCLEOTIDE SEQUENCE [LARGE SCALE GENOMIC DNA]</scope>
    <source>
        <strain evidence="6 7">AJA010-31</strain>
    </source>
</reference>
<dbReference type="AlphaFoldDB" id="A0ABD3MTS0"/>
<evidence type="ECO:0000313" key="7">
    <source>
        <dbReference type="Proteomes" id="UP001530400"/>
    </source>
</evidence>
<accession>A0ABD3MTS0</accession>
<dbReference type="EMBL" id="JALLPJ020001369">
    <property type="protein sequence ID" value="KAL3767356.1"/>
    <property type="molecule type" value="Genomic_DNA"/>
</dbReference>
<dbReference type="SUPFAM" id="SSF49764">
    <property type="entry name" value="HSP20-like chaperones"/>
    <property type="match status" value="1"/>
</dbReference>
<evidence type="ECO:0000256" key="4">
    <source>
        <dbReference type="SAM" id="SignalP"/>
    </source>
</evidence>
<name>A0ABD3MTS0_9STRA</name>
<organism evidence="6 7">
    <name type="scientific">Cyclotella atomus</name>
    <dbReference type="NCBI Taxonomy" id="382360"/>
    <lineage>
        <taxon>Eukaryota</taxon>
        <taxon>Sar</taxon>
        <taxon>Stramenopiles</taxon>
        <taxon>Ochrophyta</taxon>
        <taxon>Bacillariophyta</taxon>
        <taxon>Coscinodiscophyceae</taxon>
        <taxon>Thalassiosirophycidae</taxon>
        <taxon>Stephanodiscales</taxon>
        <taxon>Stephanodiscaceae</taxon>
        <taxon>Cyclotella</taxon>
    </lineage>
</organism>
<evidence type="ECO:0000256" key="2">
    <source>
        <dbReference type="PROSITE-ProRule" id="PRU00285"/>
    </source>
</evidence>